<feature type="domain" description="F-box" evidence="1">
    <location>
        <begin position="9"/>
        <end position="57"/>
    </location>
</feature>
<organism evidence="2 3">
    <name type="scientific">Adineta steineri</name>
    <dbReference type="NCBI Taxonomy" id="433720"/>
    <lineage>
        <taxon>Eukaryota</taxon>
        <taxon>Metazoa</taxon>
        <taxon>Spiralia</taxon>
        <taxon>Gnathifera</taxon>
        <taxon>Rotifera</taxon>
        <taxon>Eurotatoria</taxon>
        <taxon>Bdelloidea</taxon>
        <taxon>Adinetida</taxon>
        <taxon>Adinetidae</taxon>
        <taxon>Adineta</taxon>
    </lineage>
</organism>
<dbReference type="EMBL" id="CAJNOG010000326">
    <property type="protein sequence ID" value="CAF1175756.1"/>
    <property type="molecule type" value="Genomic_DNA"/>
</dbReference>
<evidence type="ECO:0000313" key="3">
    <source>
        <dbReference type="Proteomes" id="UP000663845"/>
    </source>
</evidence>
<dbReference type="PROSITE" id="PS50181">
    <property type="entry name" value="FBOX"/>
    <property type="match status" value="1"/>
</dbReference>
<reference evidence="2" key="1">
    <citation type="submission" date="2021-02" db="EMBL/GenBank/DDBJ databases">
        <authorList>
            <person name="Nowell W R."/>
        </authorList>
    </citation>
    <scope>NUCLEOTIDE SEQUENCE</scope>
</reference>
<comment type="caution">
    <text evidence="2">The sequence shown here is derived from an EMBL/GenBank/DDBJ whole genome shotgun (WGS) entry which is preliminary data.</text>
</comment>
<dbReference type="InterPro" id="IPR001810">
    <property type="entry name" value="F-box_dom"/>
</dbReference>
<accession>A0A814URS5</accession>
<dbReference type="SUPFAM" id="SSF52047">
    <property type="entry name" value="RNI-like"/>
    <property type="match status" value="1"/>
</dbReference>
<protein>
    <recommendedName>
        <fullName evidence="1">F-box domain-containing protein</fullName>
    </recommendedName>
</protein>
<dbReference type="InterPro" id="IPR032675">
    <property type="entry name" value="LRR_dom_sf"/>
</dbReference>
<dbReference type="AlphaFoldDB" id="A0A814URS5"/>
<dbReference type="Gene3D" id="3.80.10.10">
    <property type="entry name" value="Ribonuclease Inhibitor"/>
    <property type="match status" value="1"/>
</dbReference>
<sequence length="333" mass="38594">MNTLISSSIPCLESLPDELFYDIFEYLSVRDLYDGFYNLNYRFASILSSLTNVYGEMITKEEAYSPAFLFFATRITILSVEHVEPIDFSPFVALRSLRLHTEPNRSQCQSIQLLSHLEYLFVDKPRVEHFYYSISLSFFVLTNTFPSLQSCRLNLIPFKDKQQWTLVPSLHILNISIGNPRVYPQILYACPSLVTFNLEFTPHFTTPPKVFFDSSHTSLRQLKLRLNCTTFSYCQIIDLLLSLVPNLIYLSIRGSLSDANNIDIDSFAVILYHRVPKLNKFFLKMAIQESLINTQQDDNYENIQQLHPLFQYIIIDPSTQYTPARLIIQSESG</sequence>
<gene>
    <name evidence="2" type="ORF">JYZ213_LOCUS25483</name>
</gene>
<name>A0A814URS5_9BILA</name>
<dbReference type="Proteomes" id="UP000663845">
    <property type="component" value="Unassembled WGS sequence"/>
</dbReference>
<evidence type="ECO:0000313" key="2">
    <source>
        <dbReference type="EMBL" id="CAF1175756.1"/>
    </source>
</evidence>
<proteinExistence type="predicted"/>
<evidence type="ECO:0000259" key="1">
    <source>
        <dbReference type="PROSITE" id="PS50181"/>
    </source>
</evidence>